<comment type="caution">
    <text evidence="1">The sequence shown here is derived from an EMBL/GenBank/DDBJ whole genome shotgun (WGS) entry which is preliminary data.</text>
</comment>
<accession>A0AA40KEG5</accession>
<feature type="non-terminal residue" evidence="1">
    <location>
        <position position="1"/>
    </location>
</feature>
<protein>
    <submittedName>
        <fullName evidence="1">Uncharacterized protein</fullName>
    </submittedName>
</protein>
<dbReference type="AlphaFoldDB" id="A0AA40KEG5"/>
<evidence type="ECO:0000313" key="2">
    <source>
        <dbReference type="Proteomes" id="UP001177670"/>
    </source>
</evidence>
<gene>
    <name evidence="1" type="ORF">K0M31_016737</name>
</gene>
<keyword evidence="2" id="KW-1185">Reference proteome</keyword>
<organism evidence="1 2">
    <name type="scientific">Melipona bicolor</name>
    <dbReference type="NCBI Taxonomy" id="60889"/>
    <lineage>
        <taxon>Eukaryota</taxon>
        <taxon>Metazoa</taxon>
        <taxon>Ecdysozoa</taxon>
        <taxon>Arthropoda</taxon>
        <taxon>Hexapoda</taxon>
        <taxon>Insecta</taxon>
        <taxon>Pterygota</taxon>
        <taxon>Neoptera</taxon>
        <taxon>Endopterygota</taxon>
        <taxon>Hymenoptera</taxon>
        <taxon>Apocrita</taxon>
        <taxon>Aculeata</taxon>
        <taxon>Apoidea</taxon>
        <taxon>Anthophila</taxon>
        <taxon>Apidae</taxon>
        <taxon>Melipona</taxon>
    </lineage>
</organism>
<reference evidence="1" key="1">
    <citation type="submission" date="2021-10" db="EMBL/GenBank/DDBJ databases">
        <title>Melipona bicolor Genome sequencing and assembly.</title>
        <authorList>
            <person name="Araujo N.S."/>
            <person name="Arias M.C."/>
        </authorList>
    </citation>
    <scope>NUCLEOTIDE SEQUENCE</scope>
    <source>
        <strain evidence="1">USP_2M_L1-L4_2017</strain>
        <tissue evidence="1">Whole body</tissue>
    </source>
</reference>
<sequence>VRRDRNTFGNTALEDTFSEKIKSTVIVSTNTLFPLQLLPHWHAARTVRETFCHCVVVTWALIKEGTKLQSLTVRSNSIFNIQLSLQNL</sequence>
<dbReference type="EMBL" id="JAHYIQ010000052">
    <property type="protein sequence ID" value="KAK1117365.1"/>
    <property type="molecule type" value="Genomic_DNA"/>
</dbReference>
<evidence type="ECO:0000313" key="1">
    <source>
        <dbReference type="EMBL" id="KAK1117365.1"/>
    </source>
</evidence>
<name>A0AA40KEG5_9HYME</name>
<dbReference type="Proteomes" id="UP001177670">
    <property type="component" value="Unassembled WGS sequence"/>
</dbReference>
<proteinExistence type="predicted"/>